<protein>
    <recommendedName>
        <fullName evidence="1">Phosphoesterase</fullName>
        <ecNumber evidence="1">3.1.4.-</ecNumber>
    </recommendedName>
</protein>
<dbReference type="EMBL" id="CP006577">
    <property type="protein sequence ID" value="AIG97790.1"/>
    <property type="molecule type" value="Genomic_DNA"/>
</dbReference>
<dbReference type="InterPro" id="IPR000979">
    <property type="entry name" value="Phosphodiesterase_MJ0936/Vps29"/>
</dbReference>
<dbReference type="HOGENOM" id="CLU_063749_4_0_2"/>
<keyword evidence="1" id="KW-0479">Metal-binding</keyword>
<dbReference type="InterPro" id="IPR029052">
    <property type="entry name" value="Metallo-depent_PP-like"/>
</dbReference>
<dbReference type="InterPro" id="IPR024654">
    <property type="entry name" value="Calcineurin-like_PHP_lpxH"/>
</dbReference>
<evidence type="ECO:0000256" key="1">
    <source>
        <dbReference type="RuleBase" id="RU362039"/>
    </source>
</evidence>
<name>A0A075WBI5_ARCFL</name>
<sequence>MRFAVVSDTHDNLSAVKELADALSKEKLDFVVHAGDVIAPFTLKEFERLGVKLYIAFGNNDGERRILTQIAERNSWEIGDIVEFPGGVVYHGTDKRVLEVLKKLETLVVFGHTHEVLKEKNLLNPGEVCGYLTGKRTYAIVEDGEISILEL</sequence>
<gene>
    <name evidence="3" type="ORF">AFULGI_00010050</name>
</gene>
<dbReference type="AlphaFoldDB" id="A0A075WBI5"/>
<dbReference type="SUPFAM" id="SSF56300">
    <property type="entry name" value="Metallo-dependent phosphatases"/>
    <property type="match status" value="1"/>
</dbReference>
<dbReference type="PANTHER" id="PTHR43165">
    <property type="entry name" value="METALLOPHOSPHOESTERASE"/>
    <property type="match status" value="1"/>
</dbReference>
<dbReference type="EC" id="3.1.4.-" evidence="1"/>
<dbReference type="GO" id="GO:0046872">
    <property type="term" value="F:metal ion binding"/>
    <property type="evidence" value="ECO:0007669"/>
    <property type="project" value="UniProtKB-KW"/>
</dbReference>
<dbReference type="Gene3D" id="3.60.21.10">
    <property type="match status" value="1"/>
</dbReference>
<proteinExistence type="inferred from homology"/>
<dbReference type="CDD" id="cd00841">
    <property type="entry name" value="MPP_YfcE"/>
    <property type="match status" value="1"/>
</dbReference>
<dbReference type="InterPro" id="IPR041802">
    <property type="entry name" value="MPP_YfcE"/>
</dbReference>
<dbReference type="PANTHER" id="PTHR43165:SF1">
    <property type="entry name" value="PHOSPHODIESTERASE MJ0936"/>
    <property type="match status" value="1"/>
</dbReference>
<dbReference type="NCBIfam" id="TIGR00040">
    <property type="entry name" value="yfcE"/>
    <property type="match status" value="1"/>
</dbReference>
<dbReference type="GeneID" id="24794517"/>
<feature type="domain" description="Calcineurin-like phosphoesterase" evidence="2">
    <location>
        <begin position="1"/>
        <end position="142"/>
    </location>
</feature>
<organism evidence="3 4">
    <name type="scientific">Archaeoglobus fulgidus DSM 8774</name>
    <dbReference type="NCBI Taxonomy" id="1344584"/>
    <lineage>
        <taxon>Archaea</taxon>
        <taxon>Methanobacteriati</taxon>
        <taxon>Methanobacteriota</taxon>
        <taxon>Archaeoglobi</taxon>
        <taxon>Archaeoglobales</taxon>
        <taxon>Archaeoglobaceae</taxon>
        <taxon>Archaeoglobus</taxon>
    </lineage>
</organism>
<dbReference type="GO" id="GO:0016787">
    <property type="term" value="F:hydrolase activity"/>
    <property type="evidence" value="ECO:0007669"/>
    <property type="project" value="UniProtKB-UniRule"/>
</dbReference>
<dbReference type="RefSeq" id="WP_010878419.1">
    <property type="nucleotide sequence ID" value="NZ_CP006577.1"/>
</dbReference>
<comment type="similarity">
    <text evidence="1">Belongs to the metallophosphoesterase superfamily. YfcE family.</text>
</comment>
<dbReference type="InterPro" id="IPR053193">
    <property type="entry name" value="MetalloPDE_YfcE-like"/>
</dbReference>
<dbReference type="Pfam" id="PF12850">
    <property type="entry name" value="Metallophos_2"/>
    <property type="match status" value="1"/>
</dbReference>
<dbReference type="KEGG" id="afg:AFULGI_00010050"/>
<accession>A0A075WBI5</accession>
<evidence type="ECO:0000259" key="2">
    <source>
        <dbReference type="Pfam" id="PF12850"/>
    </source>
</evidence>
<evidence type="ECO:0000313" key="3">
    <source>
        <dbReference type="EMBL" id="AIG97790.1"/>
    </source>
</evidence>
<dbReference type="Proteomes" id="UP000028501">
    <property type="component" value="Chromosome"/>
</dbReference>
<comment type="cofactor">
    <cofactor evidence="1">
        <name>a divalent metal cation</name>
        <dbReference type="ChEBI" id="CHEBI:60240"/>
    </cofactor>
</comment>
<reference evidence="3 4" key="1">
    <citation type="submission" date="2013-07" db="EMBL/GenBank/DDBJ databases">
        <title>Genome of Archaeoglobus fulgidus.</title>
        <authorList>
            <person name="Fiebig A."/>
            <person name="Birkeland N.-K."/>
        </authorList>
    </citation>
    <scope>NUCLEOTIDE SEQUENCE [LARGE SCALE GENOMIC DNA]</scope>
    <source>
        <strain evidence="3 4">DSM 8774</strain>
    </source>
</reference>
<evidence type="ECO:0000313" key="4">
    <source>
        <dbReference type="Proteomes" id="UP000028501"/>
    </source>
</evidence>